<reference evidence="1 2" key="1">
    <citation type="journal article" date="2015" name="Genome Biol. Evol.">
        <title>Phylogenomic analyses indicate that early fungi evolved digesting cell walls of algal ancestors of land plants.</title>
        <authorList>
            <person name="Chang Y."/>
            <person name="Wang S."/>
            <person name="Sekimoto S."/>
            <person name="Aerts A.L."/>
            <person name="Choi C."/>
            <person name="Clum A."/>
            <person name="LaButti K.M."/>
            <person name="Lindquist E.A."/>
            <person name="Yee Ngan C."/>
            <person name="Ohm R.A."/>
            <person name="Salamov A.A."/>
            <person name="Grigoriev I.V."/>
            <person name="Spatafora J.W."/>
            <person name="Berbee M.L."/>
        </authorList>
    </citation>
    <scope>NUCLEOTIDE SEQUENCE [LARGE SCALE GENOMIC DNA]</scope>
    <source>
        <strain evidence="1 2">NRRL 28638</strain>
    </source>
</reference>
<proteinExistence type="predicted"/>
<dbReference type="InterPro" id="IPR032675">
    <property type="entry name" value="LRR_dom_sf"/>
</dbReference>
<gene>
    <name evidence="1" type="ORF">CONCODRAFT_11416</name>
</gene>
<dbReference type="SUPFAM" id="SSF52047">
    <property type="entry name" value="RNI-like"/>
    <property type="match status" value="1"/>
</dbReference>
<dbReference type="OrthoDB" id="612216at2759"/>
<dbReference type="EMBL" id="KQ964698">
    <property type="protein sequence ID" value="KXN66683.1"/>
    <property type="molecule type" value="Genomic_DNA"/>
</dbReference>
<sequence>MEIWECAVYNTKLLENPYEFLFNEKSEESTVDTYILPKVSVPSLTRLGFFHSKMQDSDIREFLKVNTGLKTLSIKPECINLVGELTALKNLRLDGFTCFQESTQVPTIESIEKLEITGFELDIINANVFSLLCPNLIEFKLNSELDYFQGTIDQFLVPLLSSLKMLKTLILNIEGIDDRLNINELNQMETLRLSLSSIAILNLDFESCGNLKKIVLSTTTDPVNTKKFREKFSNYKNWKFEFSERFVRGYKLIN</sequence>
<organism evidence="1 2">
    <name type="scientific">Conidiobolus coronatus (strain ATCC 28846 / CBS 209.66 / NRRL 28638)</name>
    <name type="common">Delacroixia coronata</name>
    <dbReference type="NCBI Taxonomy" id="796925"/>
    <lineage>
        <taxon>Eukaryota</taxon>
        <taxon>Fungi</taxon>
        <taxon>Fungi incertae sedis</taxon>
        <taxon>Zoopagomycota</taxon>
        <taxon>Entomophthoromycotina</taxon>
        <taxon>Entomophthoromycetes</taxon>
        <taxon>Entomophthorales</taxon>
        <taxon>Ancylistaceae</taxon>
        <taxon>Conidiobolus</taxon>
    </lineage>
</organism>
<evidence type="ECO:0000313" key="2">
    <source>
        <dbReference type="Proteomes" id="UP000070444"/>
    </source>
</evidence>
<dbReference type="Gene3D" id="3.80.10.10">
    <property type="entry name" value="Ribonuclease Inhibitor"/>
    <property type="match status" value="1"/>
</dbReference>
<name>A0A137NV39_CONC2</name>
<accession>A0A137NV39</accession>
<evidence type="ECO:0000313" key="1">
    <source>
        <dbReference type="EMBL" id="KXN66683.1"/>
    </source>
</evidence>
<keyword evidence="2" id="KW-1185">Reference proteome</keyword>
<dbReference type="AlphaFoldDB" id="A0A137NV39"/>
<evidence type="ECO:0008006" key="3">
    <source>
        <dbReference type="Google" id="ProtNLM"/>
    </source>
</evidence>
<dbReference type="Proteomes" id="UP000070444">
    <property type="component" value="Unassembled WGS sequence"/>
</dbReference>
<protein>
    <recommendedName>
        <fullName evidence="3">RNI-like protein</fullName>
    </recommendedName>
</protein>